<evidence type="ECO:0000313" key="9">
    <source>
        <dbReference type="EMBL" id="MBI4921212.1"/>
    </source>
</evidence>
<dbReference type="GO" id="GO:0009236">
    <property type="term" value="P:cobalamin biosynthetic process"/>
    <property type="evidence" value="ECO:0007669"/>
    <property type="project" value="UniProtKB-KW"/>
</dbReference>
<dbReference type="InterPro" id="IPR006363">
    <property type="entry name" value="Cbl_synth_CobJ/CibH_dom"/>
</dbReference>
<evidence type="ECO:0000256" key="5">
    <source>
        <dbReference type="ARBA" id="ARBA00022691"/>
    </source>
</evidence>
<gene>
    <name evidence="9" type="primary">cobJ</name>
    <name evidence="9" type="ORF">HY834_05645</name>
</gene>
<evidence type="ECO:0000259" key="6">
    <source>
        <dbReference type="Pfam" id="PF00590"/>
    </source>
</evidence>
<dbReference type="SUPFAM" id="SSF53790">
    <property type="entry name" value="Tetrapyrrole methylase"/>
    <property type="match status" value="1"/>
</dbReference>
<dbReference type="SUPFAM" id="SSF159672">
    <property type="entry name" value="CbiG N-terminal domain-like"/>
    <property type="match status" value="1"/>
</dbReference>
<dbReference type="NCBIfam" id="TIGR01466">
    <property type="entry name" value="cobJ_cbiH"/>
    <property type="match status" value="1"/>
</dbReference>
<dbReference type="InterPro" id="IPR021744">
    <property type="entry name" value="CbiG_N"/>
</dbReference>
<comment type="caution">
    <text evidence="9">The sequence shown here is derived from an EMBL/GenBank/DDBJ whole genome shotgun (WGS) entry which is preliminary data.</text>
</comment>
<feature type="domain" description="CobE/GbiG C-terminal" evidence="7">
    <location>
        <begin position="200"/>
        <end position="315"/>
    </location>
</feature>
<keyword evidence="3 9" id="KW-0489">Methyltransferase</keyword>
<dbReference type="Pfam" id="PF00590">
    <property type="entry name" value="TP_methylase"/>
    <property type="match status" value="1"/>
</dbReference>
<dbReference type="InterPro" id="IPR014777">
    <property type="entry name" value="4pyrrole_Mease_sub1"/>
</dbReference>
<dbReference type="Proteomes" id="UP000782610">
    <property type="component" value="Unassembled WGS sequence"/>
</dbReference>
<dbReference type="InterPro" id="IPR036518">
    <property type="entry name" value="CobE/GbiG_C_sf"/>
</dbReference>
<evidence type="ECO:0000256" key="3">
    <source>
        <dbReference type="ARBA" id="ARBA00022603"/>
    </source>
</evidence>
<dbReference type="SUPFAM" id="SSF159664">
    <property type="entry name" value="CobE/GbiG C-terminal domain-like"/>
    <property type="match status" value="1"/>
</dbReference>
<dbReference type="AlphaFoldDB" id="A0A933L110"/>
<organism evidence="9 10">
    <name type="scientific">Devosia nanyangense</name>
    <dbReference type="NCBI Taxonomy" id="1228055"/>
    <lineage>
        <taxon>Bacteria</taxon>
        <taxon>Pseudomonadati</taxon>
        <taxon>Pseudomonadota</taxon>
        <taxon>Alphaproteobacteria</taxon>
        <taxon>Hyphomicrobiales</taxon>
        <taxon>Devosiaceae</taxon>
        <taxon>Devosia</taxon>
    </lineage>
</organism>
<dbReference type="PANTHER" id="PTHR47036:SF1">
    <property type="entry name" value="COBALT-FACTOR III C(17)-METHYLTRANSFERASE-RELATED"/>
    <property type="match status" value="1"/>
</dbReference>
<feature type="domain" description="Cobalamin synthesis G N-terminal" evidence="8">
    <location>
        <begin position="43"/>
        <end position="121"/>
    </location>
</feature>
<dbReference type="Gene3D" id="3.40.1010.10">
    <property type="entry name" value="Cobalt-precorrin-4 Transmethylase, Domain 1"/>
    <property type="match status" value="1"/>
</dbReference>
<dbReference type="Gene3D" id="3.40.50.11220">
    <property type="match status" value="1"/>
</dbReference>
<protein>
    <submittedName>
        <fullName evidence="9">Precorrin-3B C(17)-methyltransferase</fullName>
        <ecNumber evidence="9">2.1.1.131</ecNumber>
    </submittedName>
</protein>
<name>A0A933L110_9HYPH</name>
<dbReference type="EMBL" id="JACRAF010000017">
    <property type="protein sequence ID" value="MBI4921212.1"/>
    <property type="molecule type" value="Genomic_DNA"/>
</dbReference>
<dbReference type="PANTHER" id="PTHR47036">
    <property type="entry name" value="COBALT-FACTOR III C(17)-METHYLTRANSFERASE-RELATED"/>
    <property type="match status" value="1"/>
</dbReference>
<feature type="domain" description="Tetrapyrrole methylase" evidence="6">
    <location>
        <begin position="334"/>
        <end position="545"/>
    </location>
</feature>
<keyword evidence="5" id="KW-0949">S-adenosyl-L-methionine</keyword>
<dbReference type="Gene3D" id="3.30.950.10">
    <property type="entry name" value="Methyltransferase, Cobalt-precorrin-4 Transmethylase, Domain 2"/>
    <property type="match status" value="1"/>
</dbReference>
<evidence type="ECO:0000256" key="4">
    <source>
        <dbReference type="ARBA" id="ARBA00022679"/>
    </source>
</evidence>
<dbReference type="InterPro" id="IPR002750">
    <property type="entry name" value="CobE/GbiG_C"/>
</dbReference>
<dbReference type="InterPro" id="IPR038029">
    <property type="entry name" value="GbiG_N_sf"/>
</dbReference>
<dbReference type="GO" id="GO:0032259">
    <property type="term" value="P:methylation"/>
    <property type="evidence" value="ECO:0007669"/>
    <property type="project" value="UniProtKB-KW"/>
</dbReference>
<dbReference type="InterPro" id="IPR035996">
    <property type="entry name" value="4pyrrol_Methylase_sf"/>
</dbReference>
<dbReference type="Pfam" id="PF01890">
    <property type="entry name" value="CbiG_C"/>
    <property type="match status" value="1"/>
</dbReference>
<dbReference type="Pfam" id="PF11760">
    <property type="entry name" value="CbiG_N"/>
    <property type="match status" value="1"/>
</dbReference>
<dbReference type="Gene3D" id="3.30.420.180">
    <property type="entry name" value="CobE/GbiG C-terminal domain"/>
    <property type="match status" value="1"/>
</dbReference>
<dbReference type="CDD" id="cd11646">
    <property type="entry name" value="Precorrin_3B_C17_MT"/>
    <property type="match status" value="1"/>
</dbReference>
<dbReference type="EC" id="2.1.1.131" evidence="9"/>
<evidence type="ECO:0000256" key="1">
    <source>
        <dbReference type="ARBA" id="ARBA00004953"/>
    </source>
</evidence>
<evidence type="ECO:0000259" key="7">
    <source>
        <dbReference type="Pfam" id="PF01890"/>
    </source>
</evidence>
<proteinExistence type="predicted"/>
<accession>A0A933L110</accession>
<evidence type="ECO:0000259" key="8">
    <source>
        <dbReference type="Pfam" id="PF11760"/>
    </source>
</evidence>
<reference evidence="9" key="1">
    <citation type="submission" date="2020-07" db="EMBL/GenBank/DDBJ databases">
        <title>Huge and variable diversity of episymbiotic CPR bacteria and DPANN archaea in groundwater ecosystems.</title>
        <authorList>
            <person name="He C.Y."/>
            <person name="Keren R."/>
            <person name="Whittaker M."/>
            <person name="Farag I.F."/>
            <person name="Doudna J."/>
            <person name="Cate J.H.D."/>
            <person name="Banfield J.F."/>
        </authorList>
    </citation>
    <scope>NUCLEOTIDE SEQUENCE</scope>
    <source>
        <strain evidence="9">NC_groundwater_1586_Pr3_B-0.1um_66_15</strain>
    </source>
</reference>
<keyword evidence="2" id="KW-0169">Cobalamin biosynthesis</keyword>
<dbReference type="InterPro" id="IPR051810">
    <property type="entry name" value="Precorrin_MeTrfase"/>
</dbReference>
<evidence type="ECO:0000256" key="2">
    <source>
        <dbReference type="ARBA" id="ARBA00022573"/>
    </source>
</evidence>
<evidence type="ECO:0000313" key="10">
    <source>
        <dbReference type="Proteomes" id="UP000782610"/>
    </source>
</evidence>
<keyword evidence="4 9" id="KW-0808">Transferase</keyword>
<dbReference type="InterPro" id="IPR000878">
    <property type="entry name" value="4pyrrol_Mease"/>
</dbReference>
<comment type="pathway">
    <text evidence="1">Cofactor biosynthesis; adenosylcobalamin biosynthesis.</text>
</comment>
<sequence length="593" mass="62355">MGVIPAVITFSAGGAELATKLAALLEAEVFHCGFNGEDAKRLLPRLFGEGRPILGICAAGILIRILAPCLSDKQTEPPVLALSQDGAHVVPLLGGHHGANRLAREIAEKLGGSAALTTASDLRYSRGLDDPPPGWVLADPAAAKPAMLALTIGGKIGLEGQAPWIAEAGYPVSFSGGIRVRVSDLAEKHERELLYHPRTLVAGVGAERGVSSAEVIALVEESLNSQKLAPQSLAALATIDLKSDETAFHEAAAHFGVPLRIFTVAELNQERYRLVHPSAIVEAETGTPGVAEAAALKAGTLVVPKRKSARATCAIGRAPQPLDPSRFGRAPGLLHVVGVGPGDKASRTASAVAALAASDDWVGYGLYLDLVDDLHFGQTEHRFPLGDEEARVRHALELASTGRTVALICSGDAQIYAMASLVYELLEATGERKLSDAARRVAVDIHPGISAVQAASAAAGALIGHDFCCISLSDLLTPAKDIRKRLKTAAEADFVTALYNPRSERRIGLIEEAKSVFLEHRPPETPVIVAKSLGRPAEAVEITTLWAFDPGRVDMLSIVVIGSSASRTFKRGDGKTVAFTPRGYDKKGATDGR</sequence>
<dbReference type="InterPro" id="IPR014776">
    <property type="entry name" value="4pyrrole_Mease_sub2"/>
</dbReference>
<dbReference type="GO" id="GO:0030789">
    <property type="term" value="F:precorrin-3B C17-methyltransferase activity"/>
    <property type="evidence" value="ECO:0007669"/>
    <property type="project" value="UniProtKB-EC"/>
</dbReference>